<evidence type="ECO:0000313" key="3">
    <source>
        <dbReference type="Proteomes" id="UP000824123"/>
    </source>
</evidence>
<reference evidence="2" key="2">
    <citation type="journal article" date="2021" name="PeerJ">
        <title>Extensive microbial diversity within the chicken gut microbiome revealed by metagenomics and culture.</title>
        <authorList>
            <person name="Gilroy R."/>
            <person name="Ravi A."/>
            <person name="Getino M."/>
            <person name="Pursley I."/>
            <person name="Horton D.L."/>
            <person name="Alikhan N.F."/>
            <person name="Baker D."/>
            <person name="Gharbi K."/>
            <person name="Hall N."/>
            <person name="Watson M."/>
            <person name="Adriaenssens E.M."/>
            <person name="Foster-Nyarko E."/>
            <person name="Jarju S."/>
            <person name="Secka A."/>
            <person name="Antonio M."/>
            <person name="Oren A."/>
            <person name="Chaudhuri R.R."/>
            <person name="La Ragione R."/>
            <person name="Hildebrand F."/>
            <person name="Pallen M.J."/>
        </authorList>
    </citation>
    <scope>NUCLEOTIDE SEQUENCE</scope>
    <source>
        <strain evidence="2">ChiSxjej2B14-8506</strain>
    </source>
</reference>
<accession>A0A9D1LQA9</accession>
<evidence type="ECO:0000259" key="1">
    <source>
        <dbReference type="Pfam" id="PF06283"/>
    </source>
</evidence>
<dbReference type="AlphaFoldDB" id="A0A9D1LQA9"/>
<dbReference type="Gene3D" id="3.40.50.880">
    <property type="match status" value="1"/>
</dbReference>
<proteinExistence type="predicted"/>
<dbReference type="PANTHER" id="PTHR40469:SF2">
    <property type="entry name" value="GALACTOSE-BINDING DOMAIN-LIKE SUPERFAMILY PROTEIN"/>
    <property type="match status" value="1"/>
</dbReference>
<gene>
    <name evidence="2" type="ORF">IAC59_02325</name>
</gene>
<dbReference type="InterPro" id="IPR029062">
    <property type="entry name" value="Class_I_gatase-like"/>
</dbReference>
<feature type="domain" description="ThuA-like" evidence="1">
    <location>
        <begin position="3"/>
        <end position="216"/>
    </location>
</feature>
<dbReference type="Pfam" id="PF06283">
    <property type="entry name" value="ThuA"/>
    <property type="match status" value="1"/>
</dbReference>
<sequence>MKKALIVQGGWDGHEPKLVSARFAKLLREHDFEVEVSDTLDSFLDLEKLRELDLIIPVWTMGSITREQCKPVVEAVGRYGVGLAGCHGGMCDSFRQDTEWQFMTGGQWVSHPGGDGVEYTVHIKNSSSPIVAGMSDFKVASEQYYVHIDPAVEVLATTCYPIINYYHASNGHVEVPVTWTKRWGHGRVFYTSLGHHDDVFNEPTAQEMMLRGMLWAAEGKRIVVEAGVDPDQYTSTLKMY</sequence>
<dbReference type="Proteomes" id="UP000824123">
    <property type="component" value="Unassembled WGS sequence"/>
</dbReference>
<comment type="caution">
    <text evidence="2">The sequence shown here is derived from an EMBL/GenBank/DDBJ whole genome shotgun (WGS) entry which is preliminary data.</text>
</comment>
<name>A0A9D1LQA9_9FIRM</name>
<protein>
    <submittedName>
        <fullName evidence="2">ThuA domain-containing protein</fullName>
    </submittedName>
</protein>
<evidence type="ECO:0000313" key="2">
    <source>
        <dbReference type="EMBL" id="HIU46075.1"/>
    </source>
</evidence>
<dbReference type="InterPro" id="IPR029010">
    <property type="entry name" value="ThuA-like"/>
</dbReference>
<dbReference type="SUPFAM" id="SSF52317">
    <property type="entry name" value="Class I glutamine amidotransferase-like"/>
    <property type="match status" value="1"/>
</dbReference>
<dbReference type="EMBL" id="DVNK01000018">
    <property type="protein sequence ID" value="HIU46075.1"/>
    <property type="molecule type" value="Genomic_DNA"/>
</dbReference>
<dbReference type="PANTHER" id="PTHR40469">
    <property type="entry name" value="SECRETED GLYCOSYL HYDROLASE"/>
    <property type="match status" value="1"/>
</dbReference>
<organism evidence="2 3">
    <name type="scientific">Candidatus Fimadaptatus faecigallinarum</name>
    <dbReference type="NCBI Taxonomy" id="2840814"/>
    <lineage>
        <taxon>Bacteria</taxon>
        <taxon>Bacillati</taxon>
        <taxon>Bacillota</taxon>
        <taxon>Clostridia</taxon>
        <taxon>Eubacteriales</taxon>
        <taxon>Candidatus Fimadaptatus</taxon>
    </lineage>
</organism>
<reference evidence="2" key="1">
    <citation type="submission" date="2020-10" db="EMBL/GenBank/DDBJ databases">
        <authorList>
            <person name="Gilroy R."/>
        </authorList>
    </citation>
    <scope>NUCLEOTIDE SEQUENCE</scope>
    <source>
        <strain evidence="2">ChiSxjej2B14-8506</strain>
    </source>
</reference>